<evidence type="ECO:0000313" key="8">
    <source>
        <dbReference type="EMBL" id="CAG2239306.1"/>
    </source>
</evidence>
<organism evidence="8 9">
    <name type="scientific">Mytilus edulis</name>
    <name type="common">Blue mussel</name>
    <dbReference type="NCBI Taxonomy" id="6550"/>
    <lineage>
        <taxon>Eukaryota</taxon>
        <taxon>Metazoa</taxon>
        <taxon>Spiralia</taxon>
        <taxon>Lophotrochozoa</taxon>
        <taxon>Mollusca</taxon>
        <taxon>Bivalvia</taxon>
        <taxon>Autobranchia</taxon>
        <taxon>Pteriomorphia</taxon>
        <taxon>Mytilida</taxon>
        <taxon>Mytiloidea</taxon>
        <taxon>Mytilidae</taxon>
        <taxon>Mytilinae</taxon>
        <taxon>Mytilus</taxon>
    </lineage>
</organism>
<dbReference type="GO" id="GO:0045087">
    <property type="term" value="P:innate immune response"/>
    <property type="evidence" value="ECO:0007669"/>
    <property type="project" value="UniProtKB-KW"/>
</dbReference>
<keyword evidence="9" id="KW-1185">Reference proteome</keyword>
<evidence type="ECO:0000256" key="1">
    <source>
        <dbReference type="ARBA" id="ARBA00022499"/>
    </source>
</evidence>
<evidence type="ECO:0000256" key="5">
    <source>
        <dbReference type="ARBA" id="ARBA00022859"/>
    </source>
</evidence>
<accession>A0A8S3UA18</accession>
<dbReference type="Gene3D" id="1.10.533.10">
    <property type="entry name" value="Death Domain, Fas"/>
    <property type="match status" value="1"/>
</dbReference>
<dbReference type="EMBL" id="CAJPWZ010002511">
    <property type="protein sequence ID" value="CAG2239306.1"/>
    <property type="molecule type" value="Genomic_DNA"/>
</dbReference>
<keyword evidence="5" id="KW-0391">Immunity</keyword>
<dbReference type="InterPro" id="IPR031964">
    <property type="entry name" value="CARD_dom"/>
</dbReference>
<name>A0A8S3UA18_MYTED</name>
<dbReference type="AlphaFoldDB" id="A0A8S3UA18"/>
<evidence type="ECO:0000256" key="4">
    <source>
        <dbReference type="ARBA" id="ARBA00022843"/>
    </source>
</evidence>
<evidence type="ECO:0000259" key="7">
    <source>
        <dbReference type="Pfam" id="PF16739"/>
    </source>
</evidence>
<dbReference type="Pfam" id="PF16739">
    <property type="entry name" value="CARD_2"/>
    <property type="match status" value="1"/>
</dbReference>
<evidence type="ECO:0000256" key="6">
    <source>
        <dbReference type="SAM" id="MobiDB-lite"/>
    </source>
</evidence>
<keyword evidence="4" id="KW-0832">Ubl conjugation</keyword>
<sequence length="340" mass="38716">MASRMSLQSQEKASRGATNQHGKNLQDTELTDDLLYRVLSLEQDFIQFLKPSDVMYDIQGLDGELIDVLDTLKICGNLYQNGCLELRDKEEIVAVHSRSGRTASCKRLFQIVRRRKANWAFLFIAAIKESQEYVKCKMDPSSTNGLYFTACIFNISNVIISSIKRKKIWRAGVLVDGNSGNPYTSEIRKAFRDITRWTAVSGENEQSDDKNNTIEKIVLKKFEIDCSITNLFACHCVFMDRLFLTDYHDNILYCCNLQGQVMWKFQGKELKELHGVTTDKHDNVYIAGAFSHNVIVISNTGTHFKELINKSDKVIQPIAIFYDKSNDCLLVCNAKGSVFL</sequence>
<dbReference type="GO" id="GO:0005737">
    <property type="term" value="C:cytoplasm"/>
    <property type="evidence" value="ECO:0007669"/>
    <property type="project" value="UniProtKB-ARBA"/>
</dbReference>
<reference evidence="8" key="1">
    <citation type="submission" date="2021-03" db="EMBL/GenBank/DDBJ databases">
        <authorList>
            <person name="Bekaert M."/>
        </authorList>
    </citation>
    <scope>NUCLEOTIDE SEQUENCE</scope>
</reference>
<dbReference type="CDD" id="cd01671">
    <property type="entry name" value="CARD"/>
    <property type="match status" value="1"/>
</dbReference>
<proteinExistence type="predicted"/>
<dbReference type="InterPro" id="IPR011029">
    <property type="entry name" value="DEATH-like_dom_sf"/>
</dbReference>
<evidence type="ECO:0000256" key="3">
    <source>
        <dbReference type="ARBA" id="ARBA00022588"/>
    </source>
</evidence>
<feature type="region of interest" description="Disordered" evidence="6">
    <location>
        <begin position="1"/>
        <end position="23"/>
    </location>
</feature>
<dbReference type="EC" id="6.2.1.-" evidence="8"/>
<evidence type="ECO:0000313" key="9">
    <source>
        <dbReference type="Proteomes" id="UP000683360"/>
    </source>
</evidence>
<dbReference type="GO" id="GO:0016874">
    <property type="term" value="F:ligase activity"/>
    <property type="evidence" value="ECO:0007669"/>
    <property type="project" value="UniProtKB-KW"/>
</dbReference>
<comment type="caution">
    <text evidence="8">The sequence shown here is derived from an EMBL/GenBank/DDBJ whole genome shotgun (WGS) entry which is preliminary data.</text>
</comment>
<gene>
    <name evidence="8" type="ORF">MEDL_51663</name>
</gene>
<dbReference type="InterPro" id="IPR011042">
    <property type="entry name" value="6-blade_b-propeller_TolB-like"/>
</dbReference>
<keyword evidence="8" id="KW-0436">Ligase</keyword>
<dbReference type="Gene3D" id="2.120.10.30">
    <property type="entry name" value="TolB, C-terminal domain"/>
    <property type="match status" value="1"/>
</dbReference>
<feature type="domain" description="Caspase recruitment" evidence="7">
    <location>
        <begin position="58"/>
        <end position="131"/>
    </location>
</feature>
<keyword evidence="2" id="KW-0597">Phosphoprotein</keyword>
<dbReference type="SUPFAM" id="SSF63825">
    <property type="entry name" value="YWTD domain"/>
    <property type="match status" value="1"/>
</dbReference>
<keyword evidence="3" id="KW-0399">Innate immunity</keyword>
<protein>
    <submittedName>
        <fullName evidence="8">AASDH</fullName>
        <ecNumber evidence="8">6.2.1.-</ecNumber>
    </submittedName>
</protein>
<dbReference type="Proteomes" id="UP000683360">
    <property type="component" value="Unassembled WGS sequence"/>
</dbReference>
<keyword evidence="1" id="KW-1017">Isopeptide bond</keyword>
<evidence type="ECO:0000256" key="2">
    <source>
        <dbReference type="ARBA" id="ARBA00022553"/>
    </source>
</evidence>